<organism evidence="16 17">
    <name type="scientific">Limnobacter thiooxidans</name>
    <dbReference type="NCBI Taxonomy" id="131080"/>
    <lineage>
        <taxon>Bacteria</taxon>
        <taxon>Pseudomonadati</taxon>
        <taxon>Pseudomonadota</taxon>
        <taxon>Betaproteobacteria</taxon>
        <taxon>Burkholderiales</taxon>
        <taxon>Burkholderiaceae</taxon>
        <taxon>Limnobacter</taxon>
    </lineage>
</organism>
<evidence type="ECO:0000256" key="8">
    <source>
        <dbReference type="ARBA" id="ARBA00022519"/>
    </source>
</evidence>
<keyword evidence="8 15" id="KW-0997">Cell inner membrane</keyword>
<dbReference type="Gene3D" id="2.60.120.260">
    <property type="entry name" value="Galactose-binding domain-like"/>
    <property type="match status" value="2"/>
</dbReference>
<dbReference type="InterPro" id="IPR003920">
    <property type="entry name" value="Cell_synth_B"/>
</dbReference>
<evidence type="ECO:0000256" key="14">
    <source>
        <dbReference type="ARBA" id="ARBA00033444"/>
    </source>
</evidence>
<comment type="subunit">
    <text evidence="5 15">Tightly associated with the cellulose synthase catalytic subunit.</text>
</comment>
<dbReference type="Proteomes" id="UP001329151">
    <property type="component" value="Chromosome"/>
</dbReference>
<proteinExistence type="inferred from homology"/>
<dbReference type="KEGG" id="lto:RGQ30_22400"/>
<sequence length="733" mass="79984">MLKQLLTIVLIGLASLLGTTSANAAEYEATFKQLGFQEPLNIRGINGQISVPFSVRADEVVLSASVNLLFNYSPSMLDDLSHFNIIVNGEAIESVPLKKENAGKISQRTVNIPVRLLAQFNRLTLELIGHYTLGCEDPVHSTLWLNVSNFSKLTMTTAALPLGNDLGLLPAPFFDPRDRLPMVAPIAFAGTPNNPTLEAAGVVASWLGGLASYRGYSFPVSVGSLPADSNVIVFLLPGQTLPGLTVPQSNGPRLSMVVHPGNDTKKVLVISGRDENDLKTAVKALVLGTQSMNGSTVMVDGEVAAPPRVPYDAPRWISSSRKTRLGDLVDQTALQVAGQYPDLIRVPMTMPPDLFFWRSEGIPLELKHRYTLRTENDKSTLNVSFSDKFIQAIPLRSEQDMWPFEKWIRGVLKKPASVNEESVSIPREAFSPNGQLQLYFHFDVIKSGECKDAPINNIQAAVDKESTIDISGFPKFMHMPDLSTFANAGFPFTRMADLSETAVVIPAQASTATLSNVFTLLGRVGDLTGLPAYGFTLIRPNDLAGVDDKDLLLVGNFQGDELFKKWADSMPLEQNNQLWQLKTGGGFTSFVQQWAPWVGQKAQLPVTSLSLQGFDPSGFMVGFESPEDSGRSVVAIVGSETGVSKVLEAILSPDDVQLIRGSVVFVKGSTVASVLDEKTYSVGSLPIWVWIQYYLAELVLLNVLFLLGAALLFAFVLNRILKDMAKKRLEKRE</sequence>
<evidence type="ECO:0000256" key="12">
    <source>
        <dbReference type="ARBA" id="ARBA00022989"/>
    </source>
</evidence>
<keyword evidence="9 15" id="KW-0973">c-di-GMP</keyword>
<evidence type="ECO:0000256" key="2">
    <source>
        <dbReference type="ARBA" id="ARBA00004377"/>
    </source>
</evidence>
<dbReference type="AlphaFoldDB" id="A0AA86J3W7"/>
<evidence type="ECO:0000256" key="4">
    <source>
        <dbReference type="ARBA" id="ARBA00010714"/>
    </source>
</evidence>
<keyword evidence="10 15" id="KW-0812">Transmembrane</keyword>
<feature type="chain" id="PRO_5044955422" description="Cyclic di-GMP-binding protein" evidence="15">
    <location>
        <begin position="25"/>
        <end position="733"/>
    </location>
</feature>
<evidence type="ECO:0000256" key="3">
    <source>
        <dbReference type="ARBA" id="ARBA00005186"/>
    </source>
</evidence>
<keyword evidence="12 15" id="KW-1133">Transmembrane helix</keyword>
<dbReference type="PANTHER" id="PTHR39083:SF1">
    <property type="entry name" value="CYCLIC DI-GMP-BINDING PROTEIN"/>
    <property type="match status" value="1"/>
</dbReference>
<keyword evidence="17" id="KW-1185">Reference proteome</keyword>
<evidence type="ECO:0000256" key="13">
    <source>
        <dbReference type="ARBA" id="ARBA00023136"/>
    </source>
</evidence>
<gene>
    <name evidence="16" type="primary">bcsB_1</name>
    <name evidence="16" type="ORF">RGQ30_22400</name>
</gene>
<protein>
    <recommendedName>
        <fullName evidence="6 15">Cyclic di-GMP-binding protein</fullName>
    </recommendedName>
    <alternativeName>
        <fullName evidence="14 15">Cellulose synthase regulatory subunit</fullName>
    </alternativeName>
</protein>
<keyword evidence="13 15" id="KW-0472">Membrane</keyword>
<evidence type="ECO:0000256" key="10">
    <source>
        <dbReference type="ARBA" id="ARBA00022692"/>
    </source>
</evidence>
<evidence type="ECO:0000256" key="11">
    <source>
        <dbReference type="ARBA" id="ARBA00022916"/>
    </source>
</evidence>
<dbReference type="GO" id="GO:0030244">
    <property type="term" value="P:cellulose biosynthetic process"/>
    <property type="evidence" value="ECO:0007669"/>
    <property type="project" value="UniProtKB-KW"/>
</dbReference>
<comment type="pathway">
    <text evidence="3 15">Glycan metabolism; bacterial cellulose biosynthesis.</text>
</comment>
<name>A0AA86J3W7_9BURK</name>
<comment type="similarity">
    <text evidence="4 15">Belongs to the AcsB/BcsB family.</text>
</comment>
<dbReference type="EMBL" id="AP028947">
    <property type="protein sequence ID" value="BET26739.1"/>
    <property type="molecule type" value="Genomic_DNA"/>
</dbReference>
<evidence type="ECO:0000256" key="9">
    <source>
        <dbReference type="ARBA" id="ARBA00022636"/>
    </source>
</evidence>
<dbReference type="NCBIfam" id="NF008323">
    <property type="entry name" value="PRK11114.1-1"/>
    <property type="match status" value="1"/>
</dbReference>
<evidence type="ECO:0000256" key="5">
    <source>
        <dbReference type="ARBA" id="ARBA00011437"/>
    </source>
</evidence>
<dbReference type="GO" id="GO:0005886">
    <property type="term" value="C:plasma membrane"/>
    <property type="evidence" value="ECO:0007669"/>
    <property type="project" value="UniProtKB-SubCell"/>
</dbReference>
<dbReference type="GO" id="GO:0006011">
    <property type="term" value="P:UDP-alpha-D-glucose metabolic process"/>
    <property type="evidence" value="ECO:0007669"/>
    <property type="project" value="InterPro"/>
</dbReference>
<comment type="subcellular location">
    <subcellularLocation>
        <location evidence="2">Cell inner membrane</location>
        <topology evidence="2">Single-pass membrane protein</topology>
    </subcellularLocation>
</comment>
<feature type="signal peptide" evidence="15">
    <location>
        <begin position="1"/>
        <end position="24"/>
    </location>
</feature>
<dbReference type="InterPro" id="IPR018513">
    <property type="entry name" value="Cell_synthase_bac"/>
</dbReference>
<keyword evidence="7 15" id="KW-1003">Cell membrane</keyword>
<comment type="function">
    <text evidence="1 15">Binds the cellulose synthase activator, bis-(3'-5') cyclic diguanylic acid (c-di-GMP).</text>
</comment>
<dbReference type="Pfam" id="PF03170">
    <property type="entry name" value="BcsB"/>
    <property type="match status" value="1"/>
</dbReference>
<dbReference type="RefSeq" id="WP_130555813.1">
    <property type="nucleotide sequence ID" value="NZ_AP028947.1"/>
</dbReference>
<evidence type="ECO:0000313" key="16">
    <source>
        <dbReference type="EMBL" id="BET26739.1"/>
    </source>
</evidence>
<evidence type="ECO:0000256" key="15">
    <source>
        <dbReference type="RuleBase" id="RU365021"/>
    </source>
</evidence>
<reference evidence="16 17" key="1">
    <citation type="submission" date="2023-10" db="EMBL/GenBank/DDBJ databases">
        <title>Complete Genome Sequence of Limnobacter thiooxidans CS-K2T, Isolated from freshwater lake sediments in Bavaria, Germany.</title>
        <authorList>
            <person name="Naruki M."/>
            <person name="Watanabe A."/>
            <person name="Warashina T."/>
            <person name="Morita T."/>
            <person name="Arakawa K."/>
        </authorList>
    </citation>
    <scope>NUCLEOTIDE SEQUENCE [LARGE SCALE GENOMIC DNA]</scope>
    <source>
        <strain evidence="16 17">CS-K2</strain>
    </source>
</reference>
<evidence type="ECO:0000313" key="17">
    <source>
        <dbReference type="Proteomes" id="UP001329151"/>
    </source>
</evidence>
<evidence type="ECO:0000256" key="7">
    <source>
        <dbReference type="ARBA" id="ARBA00022475"/>
    </source>
</evidence>
<accession>A0AA86J3W7</accession>
<keyword evidence="11 15" id="KW-0135">Cellulose biosynthesis</keyword>
<keyword evidence="15" id="KW-0732">Signal</keyword>
<evidence type="ECO:0000256" key="1">
    <source>
        <dbReference type="ARBA" id="ARBA00002057"/>
    </source>
</evidence>
<feature type="transmembrane region" description="Helical" evidence="15">
    <location>
        <begin position="699"/>
        <end position="721"/>
    </location>
</feature>
<dbReference type="PANTHER" id="PTHR39083">
    <property type="entry name" value="CYCLIC DI-GMP-BINDING PROTEIN"/>
    <property type="match status" value="1"/>
</dbReference>
<evidence type="ECO:0000256" key="6">
    <source>
        <dbReference type="ARBA" id="ARBA00021844"/>
    </source>
</evidence>
<dbReference type="PRINTS" id="PR01440">
    <property type="entry name" value="CELLSNTHASEB"/>
</dbReference>